<comment type="caution">
    <text evidence="2">The sequence shown here is derived from an EMBL/GenBank/DDBJ whole genome shotgun (WGS) entry which is preliminary data.</text>
</comment>
<protein>
    <submittedName>
        <fullName evidence="2">Uncharacterized protein</fullName>
    </submittedName>
</protein>
<name>A0A9D7TAE3_9MICO</name>
<reference evidence="2" key="1">
    <citation type="submission" date="2020-10" db="EMBL/GenBank/DDBJ databases">
        <title>Connecting structure to function with the recovery of over 1000 high-quality activated sludge metagenome-assembled genomes encoding full-length rRNA genes using long-read sequencing.</title>
        <authorList>
            <person name="Singleton C.M."/>
            <person name="Petriglieri F."/>
            <person name="Kristensen J.M."/>
            <person name="Kirkegaard R.H."/>
            <person name="Michaelsen T.Y."/>
            <person name="Andersen M.H."/>
            <person name="Karst S.M."/>
            <person name="Dueholm M.S."/>
            <person name="Nielsen P.H."/>
            <person name="Albertsen M."/>
        </authorList>
    </citation>
    <scope>NUCLEOTIDE SEQUENCE</scope>
    <source>
        <strain evidence="2">Ribe_18-Q3-R11-54_MAXAC.001</strain>
    </source>
</reference>
<accession>A0A9D7TAE3</accession>
<evidence type="ECO:0000313" key="3">
    <source>
        <dbReference type="Proteomes" id="UP000886632"/>
    </source>
</evidence>
<dbReference type="AlphaFoldDB" id="A0A9D7TAE3"/>
<sequence>MRSSGATPTASTPAVGGVDPHGRGRGGSGSWRAADFEGVLRGVFGLDLAGMPRAHLAAGWGRQADGYAAYQAKKTARA</sequence>
<evidence type="ECO:0000256" key="1">
    <source>
        <dbReference type="SAM" id="MobiDB-lite"/>
    </source>
</evidence>
<dbReference type="EMBL" id="JADKGK010000029">
    <property type="protein sequence ID" value="MBL0005584.1"/>
    <property type="molecule type" value="Genomic_DNA"/>
</dbReference>
<proteinExistence type="predicted"/>
<evidence type="ECO:0000313" key="2">
    <source>
        <dbReference type="EMBL" id="MBL0005584.1"/>
    </source>
</evidence>
<dbReference type="Proteomes" id="UP000886632">
    <property type="component" value="Unassembled WGS sequence"/>
</dbReference>
<gene>
    <name evidence="2" type="ORF">IPP00_17055</name>
</gene>
<feature type="compositionally biased region" description="Polar residues" evidence="1">
    <location>
        <begin position="1"/>
        <end position="12"/>
    </location>
</feature>
<organism evidence="2 3">
    <name type="scientific">Candidatus Phosphoribacter hodrii</name>
    <dbReference type="NCBI Taxonomy" id="2953743"/>
    <lineage>
        <taxon>Bacteria</taxon>
        <taxon>Bacillati</taxon>
        <taxon>Actinomycetota</taxon>
        <taxon>Actinomycetes</taxon>
        <taxon>Micrococcales</taxon>
        <taxon>Dermatophilaceae</taxon>
        <taxon>Candidatus Phosphoribacter</taxon>
    </lineage>
</organism>
<feature type="region of interest" description="Disordered" evidence="1">
    <location>
        <begin position="1"/>
        <end position="32"/>
    </location>
</feature>